<comment type="caution">
    <text evidence="1">The sequence shown here is derived from an EMBL/GenBank/DDBJ whole genome shotgun (WGS) entry which is preliminary data.</text>
</comment>
<evidence type="ECO:0000313" key="1">
    <source>
        <dbReference type="EMBL" id="SDQ03387.1"/>
    </source>
</evidence>
<accession>A0ABY0T541</accession>
<evidence type="ECO:0000313" key="2">
    <source>
        <dbReference type="Proteomes" id="UP000198740"/>
    </source>
</evidence>
<sequence>MQAAISGLFIPNLSAARGKTLAGQRGGALNCAATVSNHPAARIFRAVLPHFGQVANQSPGINASLRGAMVFFQLQSSHTNVKGLGFIGMDVFS</sequence>
<dbReference type="EMBL" id="FNKM01000001">
    <property type="protein sequence ID" value="SDQ03387.1"/>
    <property type="molecule type" value="Genomic_DNA"/>
</dbReference>
<reference evidence="1 2" key="1">
    <citation type="submission" date="2016-10" db="EMBL/GenBank/DDBJ databases">
        <authorList>
            <person name="Varghese N."/>
            <person name="Submissions S."/>
        </authorList>
    </citation>
    <scope>NUCLEOTIDE SEQUENCE [LARGE SCALE GENOMIC DNA]</scope>
    <source>
        <strain evidence="1 2">BS2976</strain>
    </source>
</reference>
<name>A0ABY0T541_9PSED</name>
<protein>
    <submittedName>
        <fullName evidence="1">Uncharacterized protein</fullName>
    </submittedName>
</protein>
<dbReference type="Proteomes" id="UP000198740">
    <property type="component" value="Unassembled WGS sequence"/>
</dbReference>
<organism evidence="1 2">
    <name type="scientific">Pseudomonas grimontii</name>
    <dbReference type="NCBI Taxonomy" id="129847"/>
    <lineage>
        <taxon>Bacteria</taxon>
        <taxon>Pseudomonadati</taxon>
        <taxon>Pseudomonadota</taxon>
        <taxon>Gammaproteobacteria</taxon>
        <taxon>Pseudomonadales</taxon>
        <taxon>Pseudomonadaceae</taxon>
        <taxon>Pseudomonas</taxon>
    </lineage>
</organism>
<gene>
    <name evidence="1" type="ORF">SAMN04490186_0068</name>
</gene>
<dbReference type="RefSeq" id="WP_159440106.1">
    <property type="nucleotide sequence ID" value="NZ_FNKM01000001.1"/>
</dbReference>
<keyword evidence="2" id="KW-1185">Reference proteome</keyword>
<proteinExistence type="predicted"/>